<reference evidence="2 3" key="1">
    <citation type="submission" date="2017-03" db="EMBL/GenBank/DDBJ databases">
        <title>Genomes of endolithic fungi from Antarctica.</title>
        <authorList>
            <person name="Coleine C."/>
            <person name="Masonjones S."/>
            <person name="Stajich J.E."/>
        </authorList>
    </citation>
    <scope>NUCLEOTIDE SEQUENCE [LARGE SCALE GENOMIC DNA]</scope>
    <source>
        <strain evidence="2 3">CCFEE 6315</strain>
    </source>
</reference>
<keyword evidence="3" id="KW-1185">Reference proteome</keyword>
<dbReference type="EMBL" id="NAJL01000056">
    <property type="protein sequence ID" value="TKA23420.1"/>
    <property type="molecule type" value="Genomic_DNA"/>
</dbReference>
<sequence length="100" mass="11335">MSKARRDVSDEASNRDRDYEHIDGNSSCRPFDDDDDDDDDDTDDGTARMMLTGGSFERQQEQQSTGAWDWDRDGDDGGLMRRCSVDRGIDKRARVGHVSD</sequence>
<gene>
    <name evidence="2" type="ORF">B0A50_07296</name>
</gene>
<organism evidence="2 3">
    <name type="scientific">Salinomyces thailandicus</name>
    <dbReference type="NCBI Taxonomy" id="706561"/>
    <lineage>
        <taxon>Eukaryota</taxon>
        <taxon>Fungi</taxon>
        <taxon>Dikarya</taxon>
        <taxon>Ascomycota</taxon>
        <taxon>Pezizomycotina</taxon>
        <taxon>Dothideomycetes</taxon>
        <taxon>Dothideomycetidae</taxon>
        <taxon>Mycosphaerellales</taxon>
        <taxon>Teratosphaeriaceae</taxon>
        <taxon>Salinomyces</taxon>
    </lineage>
</organism>
<comment type="caution">
    <text evidence="2">The sequence shown here is derived from an EMBL/GenBank/DDBJ whole genome shotgun (WGS) entry which is preliminary data.</text>
</comment>
<proteinExistence type="predicted"/>
<feature type="compositionally biased region" description="Basic and acidic residues" evidence="1">
    <location>
        <begin position="1"/>
        <end position="23"/>
    </location>
</feature>
<feature type="region of interest" description="Disordered" evidence="1">
    <location>
        <begin position="1"/>
        <end position="76"/>
    </location>
</feature>
<dbReference type="AlphaFoldDB" id="A0A4U0TN62"/>
<dbReference type="Proteomes" id="UP000308549">
    <property type="component" value="Unassembled WGS sequence"/>
</dbReference>
<feature type="compositionally biased region" description="Acidic residues" evidence="1">
    <location>
        <begin position="32"/>
        <end position="44"/>
    </location>
</feature>
<accession>A0A4U0TN62</accession>
<evidence type="ECO:0000313" key="3">
    <source>
        <dbReference type="Proteomes" id="UP000308549"/>
    </source>
</evidence>
<evidence type="ECO:0000313" key="2">
    <source>
        <dbReference type="EMBL" id="TKA23420.1"/>
    </source>
</evidence>
<name>A0A4U0TN62_9PEZI</name>
<protein>
    <submittedName>
        <fullName evidence="2">Uncharacterized protein</fullName>
    </submittedName>
</protein>
<evidence type="ECO:0000256" key="1">
    <source>
        <dbReference type="SAM" id="MobiDB-lite"/>
    </source>
</evidence>